<reference evidence="5" key="1">
    <citation type="submission" date="2016-10" db="EMBL/GenBank/DDBJ databases">
        <title>Comparative genomics uncovers the prolific and rare metabolic potential of the cyanobacterial genus Moorea.</title>
        <authorList>
            <person name="Leao T."/>
            <person name="Castelao G."/>
            <person name="Korobeynikov A."/>
            <person name="Monroe E.A."/>
            <person name="Podell S."/>
            <person name="Glukhov E."/>
            <person name="Allen E."/>
            <person name="Gerwick W.H."/>
            <person name="Gerwick L."/>
        </authorList>
    </citation>
    <scope>NUCLEOTIDE SEQUENCE [LARGE SCALE GENOMIC DNA]</scope>
    <source>
        <strain evidence="5">JHB</strain>
    </source>
</reference>
<keyword evidence="4" id="KW-0255">Endonuclease</keyword>
<name>A0A1D9G6L4_MOOP1</name>
<keyword evidence="4" id="KW-0378">Hydrolase</keyword>
<proteinExistence type="predicted"/>
<accession>A0A1D9G6L4</accession>
<dbReference type="InterPro" id="IPR008538">
    <property type="entry name" value="Uma2"/>
</dbReference>
<feature type="coiled-coil region" evidence="1">
    <location>
        <begin position="222"/>
        <end position="262"/>
    </location>
</feature>
<gene>
    <name evidence="4" type="ORF">BJP36_28190</name>
</gene>
<feature type="domain" description="Putative restriction endonuclease" evidence="3">
    <location>
        <begin position="31"/>
        <end position="198"/>
    </location>
</feature>
<keyword evidence="4" id="KW-0540">Nuclease</keyword>
<organism evidence="4 5">
    <name type="scientific">Moorena producens (strain JHB)</name>
    <dbReference type="NCBI Taxonomy" id="1454205"/>
    <lineage>
        <taxon>Bacteria</taxon>
        <taxon>Bacillati</taxon>
        <taxon>Cyanobacteriota</taxon>
        <taxon>Cyanophyceae</taxon>
        <taxon>Coleofasciculales</taxon>
        <taxon>Coleofasciculaceae</taxon>
        <taxon>Moorena</taxon>
    </lineage>
</organism>
<evidence type="ECO:0000259" key="3">
    <source>
        <dbReference type="Pfam" id="PF05685"/>
    </source>
</evidence>
<sequence length="303" mass="35066">MNQSIDRVVLPPPFPDHTQLPESDGSFVKNFQEHPQSILLTDSIGPVLQQIHPDGHYAIGQDCGIYWRETDPPEKGAEAPDWFYVPNVPPKLDGEIRRSYVIWREYIAPLIALEFASGNGEEERDQTPLSRSEQGKVTKPGKFWVYEQIIRIAYYGIYEIKTGNLEVYEFLKGFYHKMKPNQRGHYPIEPLGIELGLWQGTYQNQNQLWLRWWDNQGNLLLIGNERAEVERARAQKAEQERQQEAEARFIAEQERQQEAEARFIAEQAIFEAVPRFLKMGLTVEQVAEALSLSVEQVREQVKG</sequence>
<dbReference type="PANTHER" id="PTHR33352">
    <property type="entry name" value="SLR1095 PROTEIN"/>
    <property type="match status" value="1"/>
</dbReference>
<dbReference type="Pfam" id="PF05685">
    <property type="entry name" value="Uma2"/>
    <property type="match status" value="1"/>
</dbReference>
<feature type="region of interest" description="Disordered" evidence="2">
    <location>
        <begin position="1"/>
        <end position="24"/>
    </location>
</feature>
<dbReference type="PANTHER" id="PTHR33352:SF3">
    <property type="entry name" value="SLR1612 PROTEIN"/>
    <property type="match status" value="1"/>
</dbReference>
<dbReference type="EMBL" id="CP017708">
    <property type="protein sequence ID" value="AOY83223.1"/>
    <property type="molecule type" value="Genomic_DNA"/>
</dbReference>
<dbReference type="AlphaFoldDB" id="A0A1D9G6L4"/>
<evidence type="ECO:0000256" key="2">
    <source>
        <dbReference type="SAM" id="MobiDB-lite"/>
    </source>
</evidence>
<evidence type="ECO:0000313" key="5">
    <source>
        <dbReference type="Proteomes" id="UP000176944"/>
    </source>
</evidence>
<dbReference type="Proteomes" id="UP000176944">
    <property type="component" value="Chromosome"/>
</dbReference>
<protein>
    <submittedName>
        <fullName evidence="4">Uma2 family endonuclease</fullName>
    </submittedName>
</protein>
<evidence type="ECO:0000256" key="1">
    <source>
        <dbReference type="SAM" id="Coils"/>
    </source>
</evidence>
<keyword evidence="1" id="KW-0175">Coiled coil</keyword>
<evidence type="ECO:0000313" key="4">
    <source>
        <dbReference type="EMBL" id="AOY83223.1"/>
    </source>
</evidence>
<dbReference type="GO" id="GO:0004519">
    <property type="term" value="F:endonuclease activity"/>
    <property type="evidence" value="ECO:0007669"/>
    <property type="project" value="UniProtKB-KW"/>
</dbReference>